<feature type="transmembrane region" description="Helical" evidence="9">
    <location>
        <begin position="37"/>
        <end position="56"/>
    </location>
</feature>
<comment type="similarity">
    <text evidence="8">Belongs to the binding-protein-dependent transport system permease family. LivHM subfamily.</text>
</comment>
<dbReference type="GO" id="GO:0006865">
    <property type="term" value="P:amino acid transport"/>
    <property type="evidence" value="ECO:0007669"/>
    <property type="project" value="UniProtKB-KW"/>
</dbReference>
<reference evidence="11" key="1">
    <citation type="submission" date="2014-08" db="EMBL/GenBank/DDBJ databases">
        <authorList>
            <person name="Moulin L."/>
        </authorList>
    </citation>
    <scope>NUCLEOTIDE SEQUENCE [LARGE SCALE GENOMIC DNA]</scope>
</reference>
<evidence type="ECO:0000256" key="3">
    <source>
        <dbReference type="ARBA" id="ARBA00022475"/>
    </source>
</evidence>
<dbReference type="Pfam" id="PF02653">
    <property type="entry name" value="BPD_transp_2"/>
    <property type="match status" value="1"/>
</dbReference>
<protein>
    <submittedName>
        <fullName evidence="10">Inner-membrane translocator</fullName>
    </submittedName>
</protein>
<dbReference type="InterPro" id="IPR001851">
    <property type="entry name" value="ABC_transp_permease"/>
</dbReference>
<dbReference type="STRING" id="69974.MPLDJ20_40218"/>
<name>A0A090DLY6_MESPL</name>
<dbReference type="Proteomes" id="UP000045285">
    <property type="component" value="Unassembled WGS sequence"/>
</dbReference>
<comment type="subcellular location">
    <subcellularLocation>
        <location evidence="1">Cell membrane</location>
        <topology evidence="1">Multi-pass membrane protein</topology>
    </subcellularLocation>
</comment>
<evidence type="ECO:0000313" key="10">
    <source>
        <dbReference type="EMBL" id="CDX15059.1"/>
    </source>
</evidence>
<keyword evidence="11" id="KW-1185">Reference proteome</keyword>
<feature type="transmembrane region" description="Helical" evidence="9">
    <location>
        <begin position="278"/>
        <end position="294"/>
    </location>
</feature>
<evidence type="ECO:0000256" key="6">
    <source>
        <dbReference type="ARBA" id="ARBA00022989"/>
    </source>
</evidence>
<keyword evidence="2" id="KW-0813">Transport</keyword>
<evidence type="ECO:0000256" key="4">
    <source>
        <dbReference type="ARBA" id="ARBA00022692"/>
    </source>
</evidence>
<feature type="transmembrane region" description="Helical" evidence="9">
    <location>
        <begin position="204"/>
        <end position="223"/>
    </location>
</feature>
<keyword evidence="3" id="KW-1003">Cell membrane</keyword>
<dbReference type="GO" id="GO:0022857">
    <property type="term" value="F:transmembrane transporter activity"/>
    <property type="evidence" value="ECO:0007669"/>
    <property type="project" value="InterPro"/>
</dbReference>
<keyword evidence="6 9" id="KW-1133">Transmembrane helix</keyword>
<feature type="transmembrane region" description="Helical" evidence="9">
    <location>
        <begin position="229"/>
        <end position="248"/>
    </location>
</feature>
<accession>A0A090DLY6</accession>
<feature type="transmembrane region" description="Helical" evidence="9">
    <location>
        <begin position="255"/>
        <end position="272"/>
    </location>
</feature>
<evidence type="ECO:0000256" key="5">
    <source>
        <dbReference type="ARBA" id="ARBA00022970"/>
    </source>
</evidence>
<dbReference type="InterPro" id="IPR052157">
    <property type="entry name" value="BCAA_transport_permease"/>
</dbReference>
<proteinExistence type="inferred from homology"/>
<evidence type="ECO:0000256" key="8">
    <source>
        <dbReference type="ARBA" id="ARBA00037998"/>
    </source>
</evidence>
<feature type="transmembrane region" description="Helical" evidence="9">
    <location>
        <begin position="102"/>
        <end position="122"/>
    </location>
</feature>
<evidence type="ECO:0000256" key="9">
    <source>
        <dbReference type="SAM" id="Phobius"/>
    </source>
</evidence>
<keyword evidence="7 9" id="KW-0472">Membrane</keyword>
<sequence length="301" mass="32040">MLYFLQQVLNGLHSGALYALLAFGYVLTNGILHRTNLAYGALFAFCGQTMILTAAFGYQALWLTLAAAVALGVAAAILYAVLISHVLSRSVFERLADRSPNAIVVTTLGILLFLSEASRIAADTHDLWLPPMLATPVIFAEGDGFKVTLTIIQLLDCAAVIALVALAAWLFSHSHFGRAWRAVSDDPKAAAMCGVDVRVVFRRAVLFGGLCAALAGVLAGLYYGNVSFGTGLIYGLKILFVTAVGGYLSPLKAALGAAAFGMAESLWAGYFPLEWRDAWIYLFLVAMLVLIGAGRDQAKIA</sequence>
<feature type="transmembrane region" description="Helical" evidence="9">
    <location>
        <begin position="151"/>
        <end position="171"/>
    </location>
</feature>
<evidence type="ECO:0000256" key="2">
    <source>
        <dbReference type="ARBA" id="ARBA00022448"/>
    </source>
</evidence>
<feature type="transmembrane region" description="Helical" evidence="9">
    <location>
        <begin position="12"/>
        <end position="32"/>
    </location>
</feature>
<dbReference type="EMBL" id="CCMZ01000009">
    <property type="protein sequence ID" value="CDX15059.1"/>
    <property type="molecule type" value="Genomic_DNA"/>
</dbReference>
<dbReference type="CDD" id="cd06582">
    <property type="entry name" value="TM_PBP1_LivH_like"/>
    <property type="match status" value="1"/>
</dbReference>
<dbReference type="PANTHER" id="PTHR11795">
    <property type="entry name" value="BRANCHED-CHAIN AMINO ACID TRANSPORT SYSTEM PERMEASE PROTEIN LIVH"/>
    <property type="match status" value="1"/>
</dbReference>
<organism evidence="10 11">
    <name type="scientific">Mesorhizobium plurifarium</name>
    <dbReference type="NCBI Taxonomy" id="69974"/>
    <lineage>
        <taxon>Bacteria</taxon>
        <taxon>Pseudomonadati</taxon>
        <taxon>Pseudomonadota</taxon>
        <taxon>Alphaproteobacteria</taxon>
        <taxon>Hyphomicrobiales</taxon>
        <taxon>Phyllobacteriaceae</taxon>
        <taxon>Mesorhizobium</taxon>
    </lineage>
</organism>
<feature type="transmembrane region" description="Helical" evidence="9">
    <location>
        <begin position="62"/>
        <end position="82"/>
    </location>
</feature>
<keyword evidence="5" id="KW-0029">Amino-acid transport</keyword>
<dbReference type="GO" id="GO:0005886">
    <property type="term" value="C:plasma membrane"/>
    <property type="evidence" value="ECO:0007669"/>
    <property type="project" value="UniProtKB-SubCell"/>
</dbReference>
<keyword evidence="4 9" id="KW-0812">Transmembrane</keyword>
<dbReference type="AlphaFoldDB" id="A0A090DLY6"/>
<evidence type="ECO:0000256" key="1">
    <source>
        <dbReference type="ARBA" id="ARBA00004651"/>
    </source>
</evidence>
<gene>
    <name evidence="10" type="ORF">MPL3356_170071</name>
</gene>
<dbReference type="PANTHER" id="PTHR11795:SF445">
    <property type="entry name" value="AMINO ACID ABC TRANSPORTER PERMEASE PROTEIN"/>
    <property type="match status" value="1"/>
</dbReference>
<evidence type="ECO:0000256" key="7">
    <source>
        <dbReference type="ARBA" id="ARBA00023136"/>
    </source>
</evidence>
<evidence type="ECO:0000313" key="11">
    <source>
        <dbReference type="Proteomes" id="UP000045285"/>
    </source>
</evidence>